<feature type="domain" description="ABC transmembrane type-1" evidence="6">
    <location>
        <begin position="22"/>
        <end position="183"/>
    </location>
</feature>
<feature type="transmembrane region" description="Helical" evidence="5">
    <location>
        <begin position="52"/>
        <end position="70"/>
    </location>
</feature>
<feature type="transmembrane region" description="Helical" evidence="5">
    <location>
        <begin position="20"/>
        <end position="46"/>
    </location>
</feature>
<dbReference type="InterPro" id="IPR036640">
    <property type="entry name" value="ABC1_TM_sf"/>
</dbReference>
<evidence type="ECO:0000259" key="6">
    <source>
        <dbReference type="PROSITE" id="PS50929"/>
    </source>
</evidence>
<dbReference type="AlphaFoldDB" id="A0A934QU93"/>
<keyword evidence="7" id="KW-0067">ATP-binding</keyword>
<dbReference type="InterPro" id="IPR027417">
    <property type="entry name" value="P-loop_NTPase"/>
</dbReference>
<accession>A0A934QU93</accession>
<dbReference type="PROSITE" id="PS50929">
    <property type="entry name" value="ABC_TM1F"/>
    <property type="match status" value="1"/>
</dbReference>
<dbReference type="Gene3D" id="3.40.50.300">
    <property type="entry name" value="P-loop containing nucleotide triphosphate hydrolases"/>
    <property type="match status" value="1"/>
</dbReference>
<evidence type="ECO:0000256" key="2">
    <source>
        <dbReference type="ARBA" id="ARBA00022692"/>
    </source>
</evidence>
<dbReference type="GO" id="GO:0140359">
    <property type="term" value="F:ABC-type transporter activity"/>
    <property type="evidence" value="ECO:0007669"/>
    <property type="project" value="InterPro"/>
</dbReference>
<comment type="subcellular location">
    <subcellularLocation>
        <location evidence="1">Cell membrane</location>
        <topology evidence="1">Multi-pass membrane protein</topology>
    </subcellularLocation>
</comment>
<dbReference type="Proteomes" id="UP000635245">
    <property type="component" value="Unassembled WGS sequence"/>
</dbReference>
<evidence type="ECO:0000256" key="5">
    <source>
        <dbReference type="SAM" id="Phobius"/>
    </source>
</evidence>
<keyword evidence="8" id="KW-1185">Reference proteome</keyword>
<evidence type="ECO:0000256" key="4">
    <source>
        <dbReference type="ARBA" id="ARBA00023136"/>
    </source>
</evidence>
<feature type="transmembrane region" description="Helical" evidence="5">
    <location>
        <begin position="144"/>
        <end position="173"/>
    </location>
</feature>
<keyword evidence="7" id="KW-0547">Nucleotide-binding</keyword>
<keyword evidence="4 5" id="KW-0472">Membrane</keyword>
<evidence type="ECO:0000256" key="3">
    <source>
        <dbReference type="ARBA" id="ARBA00022989"/>
    </source>
</evidence>
<dbReference type="GO" id="GO:0005524">
    <property type="term" value="F:ATP binding"/>
    <property type="evidence" value="ECO:0007669"/>
    <property type="project" value="UniProtKB-KW"/>
</dbReference>
<keyword evidence="2 5" id="KW-0812">Transmembrane</keyword>
<evidence type="ECO:0000313" key="8">
    <source>
        <dbReference type="Proteomes" id="UP000635245"/>
    </source>
</evidence>
<keyword evidence="3 5" id="KW-1133">Transmembrane helix</keyword>
<organism evidence="7 8">
    <name type="scientific">Prauserella cavernicola</name>
    <dbReference type="NCBI Taxonomy" id="2800127"/>
    <lineage>
        <taxon>Bacteria</taxon>
        <taxon>Bacillati</taxon>
        <taxon>Actinomycetota</taxon>
        <taxon>Actinomycetes</taxon>
        <taxon>Pseudonocardiales</taxon>
        <taxon>Pseudonocardiaceae</taxon>
        <taxon>Prauserella</taxon>
    </lineage>
</organism>
<proteinExistence type="predicted"/>
<dbReference type="EMBL" id="JAENJH010000004">
    <property type="protein sequence ID" value="MBK1786605.1"/>
    <property type="molecule type" value="Genomic_DNA"/>
</dbReference>
<dbReference type="InterPro" id="IPR011527">
    <property type="entry name" value="ABC1_TM_dom"/>
</dbReference>
<protein>
    <submittedName>
        <fullName evidence="7">ABC transporter ATP-binding protein</fullName>
    </submittedName>
</protein>
<name>A0A934QU93_9PSEU</name>
<dbReference type="RefSeq" id="WP_200320197.1">
    <property type="nucleotide sequence ID" value="NZ_JAENJH010000004.1"/>
</dbReference>
<comment type="caution">
    <text evidence="7">The sequence shown here is derived from an EMBL/GenBank/DDBJ whole genome shotgun (WGS) entry which is preliminary data.</text>
</comment>
<reference evidence="7" key="1">
    <citation type="submission" date="2020-12" db="EMBL/GenBank/DDBJ databases">
        <title>Prauserella sp. ASG 168, a novel actinomycete isolated from cave rock.</title>
        <authorList>
            <person name="Suriyachadkun C."/>
        </authorList>
    </citation>
    <scope>NUCLEOTIDE SEQUENCE</scope>
    <source>
        <strain evidence="7">ASG 168</strain>
    </source>
</reference>
<evidence type="ECO:0000313" key="7">
    <source>
        <dbReference type="EMBL" id="MBK1786605.1"/>
    </source>
</evidence>
<dbReference type="SUPFAM" id="SSF90123">
    <property type="entry name" value="ABC transporter transmembrane region"/>
    <property type="match status" value="1"/>
</dbReference>
<evidence type="ECO:0000256" key="1">
    <source>
        <dbReference type="ARBA" id="ARBA00004651"/>
    </source>
</evidence>
<gene>
    <name evidence="7" type="ORF">JHE00_19935</name>
</gene>
<dbReference type="Gene3D" id="1.20.1560.10">
    <property type="entry name" value="ABC transporter type 1, transmembrane domain"/>
    <property type="match status" value="1"/>
</dbReference>
<dbReference type="GO" id="GO:0005886">
    <property type="term" value="C:plasma membrane"/>
    <property type="evidence" value="ECO:0007669"/>
    <property type="project" value="UniProtKB-SubCell"/>
</dbReference>
<sequence length="488" mass="51185">MKNVLTSFLRGTDRRALSALSLSLVAGAVLQGIAFALIVPIARALFAPEPRVAWPWIAALVVVAAVQSVLHHRSVPMGNELGAQLVTTVNRTVSQRISQLPAHQLGAARSDRLAALDSSAIVVLMGLPAHVLRPLVAAVVTPMSVIVIAVFAAPAAAMLIAVAWIVSLVLAFAAARMLTATTEPDAAQWLERVRSWPVQPPAGAARRISSIVLPAAGEVLLWRSIELLLCGAMAVSVFVVTDGDPVTAVALILLSALMVRPTTEAALLASTVLNSREVLRNVGELLDGDPGAQQDWPEHDDIEFAEVGLAVGQVPFGFRLAARSCTALLGGSDGIRLTLAELATGNLAPPSGRVLVGGTPIADIAPGEVERNVHWVGPADPTSDELVGLPESEVALRAAQRMRATDSTTLSESDRACFGVLRAFGRAPRLAVVDLTSLHAVDSELDELVAEFARERTCLVLPPADAGAPAYAQRLVVEDLSGKIEARS</sequence>